<dbReference type="Proteomes" id="UP001589568">
    <property type="component" value="Unassembled WGS sequence"/>
</dbReference>
<protein>
    <submittedName>
        <fullName evidence="1">Uncharacterized protein</fullName>
    </submittedName>
</protein>
<comment type="caution">
    <text evidence="1">The sequence shown here is derived from an EMBL/GenBank/DDBJ whole genome shotgun (WGS) entry which is preliminary data.</text>
</comment>
<organism evidence="1 2">
    <name type="scientific">Nonomuraea salmonea</name>
    <dbReference type="NCBI Taxonomy" id="46181"/>
    <lineage>
        <taxon>Bacteria</taxon>
        <taxon>Bacillati</taxon>
        <taxon>Actinomycetota</taxon>
        <taxon>Actinomycetes</taxon>
        <taxon>Streptosporangiales</taxon>
        <taxon>Streptosporangiaceae</taxon>
        <taxon>Nonomuraea</taxon>
    </lineage>
</organism>
<name>A0ABV5NMH4_9ACTN</name>
<gene>
    <name evidence="1" type="ORF">ACFFR3_18430</name>
</gene>
<reference evidence="1 2" key="1">
    <citation type="submission" date="2024-09" db="EMBL/GenBank/DDBJ databases">
        <authorList>
            <person name="Sun Q."/>
            <person name="Mori K."/>
        </authorList>
    </citation>
    <scope>NUCLEOTIDE SEQUENCE [LARGE SCALE GENOMIC DNA]</scope>
    <source>
        <strain evidence="1 2">JCM 3324</strain>
    </source>
</reference>
<sequence length="100" mass="10752">MTVRARVGVRVPGLRQPMPLPTRSLMARIGTDESGRPLLLGVEVDVAGAVSLAPGDGEVVGEAEFWYEDAQRYVVPGAEFRLWYGGEVGSIRVLEMIPAG</sequence>
<proteinExistence type="predicted"/>
<keyword evidence="2" id="KW-1185">Reference proteome</keyword>
<evidence type="ECO:0000313" key="2">
    <source>
        <dbReference type="Proteomes" id="UP001589568"/>
    </source>
</evidence>
<dbReference type="EMBL" id="JBHMCF010000013">
    <property type="protein sequence ID" value="MFB9471503.1"/>
    <property type="molecule type" value="Genomic_DNA"/>
</dbReference>
<dbReference type="RefSeq" id="WP_379483508.1">
    <property type="nucleotide sequence ID" value="NZ_JBHMCF010000013.1"/>
</dbReference>
<accession>A0ABV5NMH4</accession>
<evidence type="ECO:0000313" key="1">
    <source>
        <dbReference type="EMBL" id="MFB9471503.1"/>
    </source>
</evidence>